<dbReference type="PROSITE" id="PS51257">
    <property type="entry name" value="PROKAR_LIPOPROTEIN"/>
    <property type="match status" value="1"/>
</dbReference>
<feature type="signal peptide" evidence="1">
    <location>
        <begin position="1"/>
        <end position="17"/>
    </location>
</feature>
<dbReference type="InterPro" id="IPR029046">
    <property type="entry name" value="LolA/LolB/LppX"/>
</dbReference>
<organism evidence="2 3">
    <name type="scientific">Kribbella koreensis</name>
    <dbReference type="NCBI Taxonomy" id="57909"/>
    <lineage>
        <taxon>Bacteria</taxon>
        <taxon>Bacillati</taxon>
        <taxon>Actinomycetota</taxon>
        <taxon>Actinomycetes</taxon>
        <taxon>Propionibacteriales</taxon>
        <taxon>Kribbellaceae</taxon>
        <taxon>Kribbella</taxon>
    </lineage>
</organism>
<dbReference type="Gene3D" id="2.50.20.20">
    <property type="match status" value="1"/>
</dbReference>
<dbReference type="RefSeq" id="WP_343978530.1">
    <property type="nucleotide sequence ID" value="NZ_BAAAHK010000017.1"/>
</dbReference>
<evidence type="ECO:0000256" key="1">
    <source>
        <dbReference type="SAM" id="SignalP"/>
    </source>
</evidence>
<protein>
    <recommendedName>
        <fullName evidence="4">Lipoprotein LprG</fullName>
    </recommendedName>
</protein>
<gene>
    <name evidence="2" type="ORF">GCM10009554_63230</name>
</gene>
<feature type="chain" id="PRO_5046925262" description="Lipoprotein LprG" evidence="1">
    <location>
        <begin position="18"/>
        <end position="256"/>
    </location>
</feature>
<sequence length="256" mass="26910">MKKLLIPMVAVAMLSMAACGGSDERAKTPVADQPKTALTQVDLAPRVQAALLKSGTFHSVTKTTDDEDDPATYTADLKVAPGGGEVSADGSDGNSLLRVDGVLYAKGTDLTDDPAKPWLKWDPKAASDESSDPVVGMELELLSAQVLTHEYLGAVAYATKFRSAPGETVDGARTTQYTITIDPAKAAAAKAFGEYLDPGAVVDEKLKEITAVLLVDQDSLPRKLEFTFGGSKMSTVYTEFGKQVTITAPPAGQIDG</sequence>
<keyword evidence="1" id="KW-0732">Signal</keyword>
<accession>A0ABP4BVT1</accession>
<keyword evidence="3" id="KW-1185">Reference proteome</keyword>
<dbReference type="EMBL" id="BAAAHK010000017">
    <property type="protein sequence ID" value="GAA0955467.1"/>
    <property type="molecule type" value="Genomic_DNA"/>
</dbReference>
<dbReference type="SUPFAM" id="SSF89392">
    <property type="entry name" value="Prokaryotic lipoproteins and lipoprotein localization factors"/>
    <property type="match status" value="1"/>
</dbReference>
<reference evidence="3" key="1">
    <citation type="journal article" date="2019" name="Int. J. Syst. Evol. Microbiol.">
        <title>The Global Catalogue of Microorganisms (GCM) 10K type strain sequencing project: providing services to taxonomists for standard genome sequencing and annotation.</title>
        <authorList>
            <consortium name="The Broad Institute Genomics Platform"/>
            <consortium name="The Broad Institute Genome Sequencing Center for Infectious Disease"/>
            <person name="Wu L."/>
            <person name="Ma J."/>
        </authorList>
    </citation>
    <scope>NUCLEOTIDE SEQUENCE [LARGE SCALE GENOMIC DNA]</scope>
    <source>
        <strain evidence="3">JCM 10977</strain>
    </source>
</reference>
<comment type="caution">
    <text evidence="2">The sequence shown here is derived from an EMBL/GenBank/DDBJ whole genome shotgun (WGS) entry which is preliminary data.</text>
</comment>
<dbReference type="Proteomes" id="UP001500542">
    <property type="component" value="Unassembled WGS sequence"/>
</dbReference>
<name>A0ABP4BVT1_9ACTN</name>
<evidence type="ECO:0000313" key="2">
    <source>
        <dbReference type="EMBL" id="GAA0955467.1"/>
    </source>
</evidence>
<evidence type="ECO:0000313" key="3">
    <source>
        <dbReference type="Proteomes" id="UP001500542"/>
    </source>
</evidence>
<proteinExistence type="predicted"/>
<evidence type="ECO:0008006" key="4">
    <source>
        <dbReference type="Google" id="ProtNLM"/>
    </source>
</evidence>